<dbReference type="InterPro" id="IPR004364">
    <property type="entry name" value="Aa-tRNA-synt_II"/>
</dbReference>
<dbReference type="InterPro" id="IPR002312">
    <property type="entry name" value="Asp/Asn-tRNA-synth_IIb"/>
</dbReference>
<gene>
    <name evidence="9" type="ORF">CHLNCDRAFT_35428</name>
</gene>
<evidence type="ECO:0000256" key="2">
    <source>
        <dbReference type="ARBA" id="ARBA00022598"/>
    </source>
</evidence>
<dbReference type="InterPro" id="IPR012340">
    <property type="entry name" value="NA-bd_OB-fold"/>
</dbReference>
<dbReference type="eggNOG" id="KOG2411">
    <property type="taxonomic scope" value="Eukaryota"/>
</dbReference>
<keyword evidence="2" id="KW-0436">Ligase</keyword>
<dbReference type="InterPro" id="IPR045864">
    <property type="entry name" value="aa-tRNA-synth_II/BPL/LPL"/>
</dbReference>
<dbReference type="Gene3D" id="2.40.50.140">
    <property type="entry name" value="Nucleic acid-binding proteins"/>
    <property type="match status" value="1"/>
</dbReference>
<dbReference type="Pfam" id="PF01336">
    <property type="entry name" value="tRNA_anti-codon"/>
    <property type="match status" value="1"/>
</dbReference>
<dbReference type="OrthoDB" id="439710at2759"/>
<evidence type="ECO:0000313" key="9">
    <source>
        <dbReference type="EMBL" id="EFN55507.1"/>
    </source>
</evidence>
<dbReference type="GO" id="GO:0004815">
    <property type="term" value="F:aspartate-tRNA ligase activity"/>
    <property type="evidence" value="ECO:0007669"/>
    <property type="project" value="TreeGrafter"/>
</dbReference>
<dbReference type="SUPFAM" id="SSF55681">
    <property type="entry name" value="Class II aaRS and biotin synthetases"/>
    <property type="match status" value="1"/>
</dbReference>
<dbReference type="KEGG" id="cvr:CHLNCDRAFT_35428"/>
<dbReference type="InterPro" id="IPR029351">
    <property type="entry name" value="GAD_dom"/>
</dbReference>
<sequence length="710" mass="75796">MRGAASARPLRPLFTAAAAARPCVGGLALPPRRAARPTTLRPLHSTATEAEQHADPSPAAAGGAEGVAGLAAEGVVEAALTWPARSHGCGSLTAADLGGSPVTVCGWVDRYRNLGGLLFLDVRDHTGIIQVVVDPQQQPEVAAKAERLRAEYVVAVTGQLRARQDPNPRMKTGDLEISPTDVKVLNAVTRKLPFLVSQAEDQAETPREELRLKHRVLDLRRPRMADNLRLRHAIVRCIRRFLEDGHGFLEVETPILTRSTPEGARDYLVPSRLQAGDWYALPQSPQLFKQMLMVAGFDRYYQASHGAGGSSRCFRDEDLRADRQPEFTQLDLEMAWMDRDAIMGLMESMVATVFQQVAGVDVAAPFQRLSYAEAMAKYASDKPDLRFGLEMAEVTEAVRECGFRVFAGAVAAGGIVKGIRVPDGRQVSNARVKPKGDVSNEAVAGGAAGLVYVRVAEGGAIEAAKPVMEGLSEEQRAALVQQMQASGAGEPGDLLLLAAGPAGAVNKALDRVRLYLGRSLDLIKEGQHSLLWVVDFPMFERNEEEGRLEALHHPFTAPHPDDLARGDLAGARALAYDMVYNGVEIGGGSLRIYRRDIQQQVFATIGLSEEEARSKFGYLLDCFEIGAPPHGGIAFGLDRLAMLLAGVPSIRDVIAFPKTSQAQCALTGAPAGVAADQLQALHVAQLPAKAAGSSSSGGGSGDGSGDGAQQ</sequence>
<dbReference type="Pfam" id="PF02938">
    <property type="entry name" value="GAD"/>
    <property type="match status" value="1"/>
</dbReference>
<proteinExistence type="inferred from homology"/>
<feature type="domain" description="Aminoacyl-transfer RNA synthetases class-II family profile" evidence="8">
    <location>
        <begin position="228"/>
        <end position="657"/>
    </location>
</feature>
<accession>E1ZEJ9</accession>
<dbReference type="AlphaFoldDB" id="E1ZEJ9"/>
<organism evidence="10">
    <name type="scientific">Chlorella variabilis</name>
    <name type="common">Green alga</name>
    <dbReference type="NCBI Taxonomy" id="554065"/>
    <lineage>
        <taxon>Eukaryota</taxon>
        <taxon>Viridiplantae</taxon>
        <taxon>Chlorophyta</taxon>
        <taxon>core chlorophytes</taxon>
        <taxon>Trebouxiophyceae</taxon>
        <taxon>Chlorellales</taxon>
        <taxon>Chlorellaceae</taxon>
        <taxon>Chlorella clade</taxon>
        <taxon>Chlorella</taxon>
    </lineage>
</organism>
<dbReference type="PANTHER" id="PTHR22594:SF5">
    <property type="entry name" value="ASPARTATE--TRNA LIGASE, MITOCHONDRIAL"/>
    <property type="match status" value="1"/>
</dbReference>
<dbReference type="PRINTS" id="PR01042">
    <property type="entry name" value="TRNASYNTHASP"/>
</dbReference>
<dbReference type="GO" id="GO:0005524">
    <property type="term" value="F:ATP binding"/>
    <property type="evidence" value="ECO:0007669"/>
    <property type="project" value="UniProtKB-KW"/>
</dbReference>
<keyword evidence="10" id="KW-1185">Reference proteome</keyword>
<evidence type="ECO:0000256" key="6">
    <source>
        <dbReference type="ARBA" id="ARBA00023146"/>
    </source>
</evidence>
<dbReference type="FunCoup" id="E1ZEJ9">
    <property type="interactions" value="1621"/>
</dbReference>
<dbReference type="CDD" id="cd04317">
    <property type="entry name" value="EcAspRS_like_N"/>
    <property type="match status" value="1"/>
</dbReference>
<dbReference type="GO" id="GO:0006422">
    <property type="term" value="P:aspartyl-tRNA aminoacylation"/>
    <property type="evidence" value="ECO:0007669"/>
    <property type="project" value="TreeGrafter"/>
</dbReference>
<feature type="region of interest" description="Disordered" evidence="7">
    <location>
        <begin position="690"/>
        <end position="710"/>
    </location>
</feature>
<dbReference type="InterPro" id="IPR004365">
    <property type="entry name" value="NA-bd_OB_tRNA"/>
</dbReference>
<dbReference type="InterPro" id="IPR004524">
    <property type="entry name" value="Asp-tRNA-ligase_1"/>
</dbReference>
<dbReference type="GO" id="GO:0005739">
    <property type="term" value="C:mitochondrion"/>
    <property type="evidence" value="ECO:0007669"/>
    <property type="project" value="TreeGrafter"/>
</dbReference>
<dbReference type="Proteomes" id="UP000008141">
    <property type="component" value="Unassembled WGS sequence"/>
</dbReference>
<dbReference type="NCBIfam" id="TIGR00459">
    <property type="entry name" value="aspS_bact"/>
    <property type="match status" value="1"/>
</dbReference>
<dbReference type="PROSITE" id="PS50862">
    <property type="entry name" value="AA_TRNA_LIGASE_II"/>
    <property type="match status" value="1"/>
</dbReference>
<evidence type="ECO:0000256" key="7">
    <source>
        <dbReference type="SAM" id="MobiDB-lite"/>
    </source>
</evidence>
<dbReference type="RefSeq" id="XP_005847609.1">
    <property type="nucleotide sequence ID" value="XM_005847547.1"/>
</dbReference>
<dbReference type="Gene3D" id="3.30.1360.30">
    <property type="entry name" value="GAD-like domain"/>
    <property type="match status" value="1"/>
</dbReference>
<keyword evidence="5" id="KW-0648">Protein biosynthesis</keyword>
<dbReference type="Gene3D" id="3.30.930.10">
    <property type="entry name" value="Bira Bifunctional Protein, Domain 2"/>
    <property type="match status" value="1"/>
</dbReference>
<evidence type="ECO:0000313" key="10">
    <source>
        <dbReference type="Proteomes" id="UP000008141"/>
    </source>
</evidence>
<evidence type="ECO:0000256" key="1">
    <source>
        <dbReference type="ARBA" id="ARBA00006303"/>
    </source>
</evidence>
<dbReference type="SUPFAM" id="SSF50249">
    <property type="entry name" value="Nucleic acid-binding proteins"/>
    <property type="match status" value="1"/>
</dbReference>
<dbReference type="InParanoid" id="E1ZEJ9"/>
<dbReference type="InterPro" id="IPR006195">
    <property type="entry name" value="aa-tRNA-synth_II"/>
</dbReference>
<dbReference type="EMBL" id="GL433844">
    <property type="protein sequence ID" value="EFN55507.1"/>
    <property type="molecule type" value="Genomic_DNA"/>
</dbReference>
<keyword evidence="6" id="KW-0030">Aminoacyl-tRNA synthetase</keyword>
<evidence type="ECO:0000256" key="3">
    <source>
        <dbReference type="ARBA" id="ARBA00022741"/>
    </source>
</evidence>
<evidence type="ECO:0000256" key="4">
    <source>
        <dbReference type="ARBA" id="ARBA00022840"/>
    </source>
</evidence>
<keyword evidence="4" id="KW-0067">ATP-binding</keyword>
<dbReference type="OMA" id="LCGWVDR"/>
<comment type="similarity">
    <text evidence="1">Belongs to the class-II aminoacyl-tRNA synthetase family. Type 1 subfamily.</text>
</comment>
<dbReference type="GeneID" id="17355132"/>
<dbReference type="Pfam" id="PF00152">
    <property type="entry name" value="tRNA-synt_2"/>
    <property type="match status" value="1"/>
</dbReference>
<feature type="compositionally biased region" description="Gly residues" evidence="7">
    <location>
        <begin position="695"/>
        <end position="710"/>
    </location>
</feature>
<dbReference type="CDD" id="cd00777">
    <property type="entry name" value="AspRS_core"/>
    <property type="match status" value="1"/>
</dbReference>
<dbReference type="InterPro" id="IPR047089">
    <property type="entry name" value="Asp-tRNA-ligase_1_N"/>
</dbReference>
<dbReference type="InterPro" id="IPR004115">
    <property type="entry name" value="GAD-like_sf"/>
</dbReference>
<dbReference type="NCBIfam" id="NF001750">
    <property type="entry name" value="PRK00476.1"/>
    <property type="match status" value="1"/>
</dbReference>
<dbReference type="GO" id="GO:0003676">
    <property type="term" value="F:nucleic acid binding"/>
    <property type="evidence" value="ECO:0007669"/>
    <property type="project" value="InterPro"/>
</dbReference>
<evidence type="ECO:0000256" key="5">
    <source>
        <dbReference type="ARBA" id="ARBA00022917"/>
    </source>
</evidence>
<keyword evidence="3" id="KW-0547">Nucleotide-binding</keyword>
<dbReference type="PANTHER" id="PTHR22594">
    <property type="entry name" value="ASPARTYL/LYSYL-TRNA SYNTHETASE"/>
    <property type="match status" value="1"/>
</dbReference>
<protein>
    <recommendedName>
        <fullName evidence="8">Aminoacyl-transfer RNA synthetases class-II family profile domain-containing protein</fullName>
    </recommendedName>
</protein>
<dbReference type="HAMAP" id="MF_00044">
    <property type="entry name" value="Asp_tRNA_synth_type1"/>
    <property type="match status" value="1"/>
</dbReference>
<reference evidence="9 10" key="1">
    <citation type="journal article" date="2010" name="Plant Cell">
        <title>The Chlorella variabilis NC64A genome reveals adaptation to photosymbiosis, coevolution with viruses, and cryptic sex.</title>
        <authorList>
            <person name="Blanc G."/>
            <person name="Duncan G."/>
            <person name="Agarkova I."/>
            <person name="Borodovsky M."/>
            <person name="Gurnon J."/>
            <person name="Kuo A."/>
            <person name="Lindquist E."/>
            <person name="Lucas S."/>
            <person name="Pangilinan J."/>
            <person name="Polle J."/>
            <person name="Salamov A."/>
            <person name="Terry A."/>
            <person name="Yamada T."/>
            <person name="Dunigan D.D."/>
            <person name="Grigoriev I.V."/>
            <person name="Claverie J.M."/>
            <person name="Van Etten J.L."/>
        </authorList>
    </citation>
    <scope>NUCLEOTIDE SEQUENCE [LARGE SCALE GENOMIC DNA]</scope>
    <source>
        <strain evidence="9 10">NC64A</strain>
    </source>
</reference>
<dbReference type="SUPFAM" id="SSF55261">
    <property type="entry name" value="GAD domain-like"/>
    <property type="match status" value="1"/>
</dbReference>
<name>E1ZEJ9_CHLVA</name>
<evidence type="ECO:0000259" key="8">
    <source>
        <dbReference type="PROSITE" id="PS50862"/>
    </source>
</evidence>
<dbReference type="InterPro" id="IPR047090">
    <property type="entry name" value="AspRS_core"/>
</dbReference>
<dbReference type="STRING" id="554065.E1ZEJ9"/>